<name>D2VRD2_NAEGR</name>
<dbReference type="EMBL" id="GG738891">
    <property type="protein sequence ID" value="EFC40587.1"/>
    <property type="molecule type" value="Genomic_DNA"/>
</dbReference>
<dbReference type="OMA" id="FFAHEYL"/>
<accession>D2VRD2</accession>
<dbReference type="RefSeq" id="XP_002673331.1">
    <property type="nucleotide sequence ID" value="XM_002673285.1"/>
</dbReference>
<dbReference type="Proteomes" id="UP000006671">
    <property type="component" value="Unassembled WGS sequence"/>
</dbReference>
<proteinExistence type="predicted"/>
<reference evidence="2 3" key="1">
    <citation type="journal article" date="2010" name="Cell">
        <title>The genome of Naegleria gruberi illuminates early eukaryotic versatility.</title>
        <authorList>
            <person name="Fritz-Laylin L.K."/>
            <person name="Prochnik S.E."/>
            <person name="Ginger M.L."/>
            <person name="Dacks J.B."/>
            <person name="Carpenter M.L."/>
            <person name="Field M.C."/>
            <person name="Kuo A."/>
            <person name="Paredez A."/>
            <person name="Chapman J."/>
            <person name="Pham J."/>
            <person name="Shu S."/>
            <person name="Neupane R."/>
            <person name="Cipriano M."/>
            <person name="Mancuso J."/>
            <person name="Tu H."/>
            <person name="Salamov A."/>
            <person name="Lindquist E."/>
            <person name="Shapiro H."/>
            <person name="Lucas S."/>
            <person name="Grigoriev I.V."/>
            <person name="Cande W.Z."/>
            <person name="Fulton C."/>
            <person name="Rokhsar D.S."/>
            <person name="Dawson S.C."/>
        </authorList>
    </citation>
    <scope>NUCLEOTIDE SEQUENCE [LARGE SCALE GENOMIC DNA]</scope>
    <source>
        <strain evidence="2 3">NEG-M</strain>
    </source>
</reference>
<gene>
    <name evidence="2" type="ORF">NAEGRDRAFT_80964</name>
</gene>
<dbReference type="KEGG" id="ngr:NAEGRDRAFT_80964"/>
<dbReference type="GeneID" id="8854921"/>
<feature type="region of interest" description="Disordered" evidence="1">
    <location>
        <begin position="72"/>
        <end position="91"/>
    </location>
</feature>
<dbReference type="AlphaFoldDB" id="D2VRD2"/>
<dbReference type="VEuPathDB" id="AmoebaDB:NAEGRDRAFT_80964"/>
<organism evidence="3">
    <name type="scientific">Naegleria gruberi</name>
    <name type="common">Amoeba</name>
    <dbReference type="NCBI Taxonomy" id="5762"/>
    <lineage>
        <taxon>Eukaryota</taxon>
        <taxon>Discoba</taxon>
        <taxon>Heterolobosea</taxon>
        <taxon>Tetramitia</taxon>
        <taxon>Eutetramitia</taxon>
        <taxon>Vahlkampfiidae</taxon>
        <taxon>Naegleria</taxon>
    </lineage>
</organism>
<dbReference type="InParanoid" id="D2VRD2"/>
<dbReference type="OrthoDB" id="10258549at2759"/>
<evidence type="ECO:0000313" key="2">
    <source>
        <dbReference type="EMBL" id="EFC40587.1"/>
    </source>
</evidence>
<feature type="compositionally biased region" description="Low complexity" evidence="1">
    <location>
        <begin position="72"/>
        <end position="89"/>
    </location>
</feature>
<keyword evidence="3" id="KW-1185">Reference proteome</keyword>
<evidence type="ECO:0000313" key="3">
    <source>
        <dbReference type="Proteomes" id="UP000006671"/>
    </source>
</evidence>
<evidence type="ECO:0000256" key="1">
    <source>
        <dbReference type="SAM" id="MobiDB-lite"/>
    </source>
</evidence>
<sequence length="305" mass="35596">MGNVNKQLDRHQLFDIQKRTTLSAKEIKEWYSLFMKQFQDTKVSKDKYLPSLKIHSLPSSYENTTTIITTTSPSLNNSNTNGNNSSLNNQQLDSNEISDKQVEIEIVDKKEMTTSTAPNHEKQEPKKLTDLTYPELIYDTTHLSFLKYFYSEDYPGSNYRKSQLQFVHFIPSYEIYLKGNRVSQADWTYTAITSQKRMEDTEPEKKKKHTPFSISFHDLSVFFEVIYGYLQLRPFEIGKLPKHLHSPEACTRYVFQNVLNFVGIDTDNLENKAISKQQFMDYCFHKLSQESTQVLEQSSQTNLVN</sequence>
<protein>
    <submittedName>
        <fullName evidence="2">Uncharacterized protein</fullName>
    </submittedName>
</protein>